<name>A0A1F5VFB6_9BACT</name>
<evidence type="ECO:0000313" key="5">
    <source>
        <dbReference type="Proteomes" id="UP000179251"/>
    </source>
</evidence>
<accession>A0A1F5VFB6</accession>
<dbReference type="Proteomes" id="UP000179251">
    <property type="component" value="Unassembled WGS sequence"/>
</dbReference>
<reference evidence="4 5" key="1">
    <citation type="journal article" date="2016" name="Nat. Commun.">
        <title>Thousands of microbial genomes shed light on interconnected biogeochemical processes in an aquifer system.</title>
        <authorList>
            <person name="Anantharaman K."/>
            <person name="Brown C.T."/>
            <person name="Hug L.A."/>
            <person name="Sharon I."/>
            <person name="Castelle C.J."/>
            <person name="Probst A.J."/>
            <person name="Thomas B.C."/>
            <person name="Singh A."/>
            <person name="Wilkins M.J."/>
            <person name="Karaoz U."/>
            <person name="Brodie E.L."/>
            <person name="Williams K.H."/>
            <person name="Hubbard S.S."/>
            <person name="Banfield J.F."/>
        </authorList>
    </citation>
    <scope>NUCLEOTIDE SEQUENCE [LARGE SCALE GENOMIC DNA]</scope>
</reference>
<protein>
    <recommendedName>
        <fullName evidence="6">Peptidase M16</fullName>
    </recommendedName>
</protein>
<proteinExistence type="inferred from homology"/>
<evidence type="ECO:0000259" key="3">
    <source>
        <dbReference type="Pfam" id="PF05193"/>
    </source>
</evidence>
<evidence type="ECO:0000256" key="1">
    <source>
        <dbReference type="ARBA" id="ARBA00007261"/>
    </source>
</evidence>
<dbReference type="GO" id="GO:0046872">
    <property type="term" value="F:metal ion binding"/>
    <property type="evidence" value="ECO:0007669"/>
    <property type="project" value="InterPro"/>
</dbReference>
<comment type="similarity">
    <text evidence="1">Belongs to the peptidase M16 family.</text>
</comment>
<organism evidence="4 5">
    <name type="scientific">Candidatus Giovannonibacteria bacterium RIFCSPHIGHO2_01_FULL_45_23</name>
    <dbReference type="NCBI Taxonomy" id="1798325"/>
    <lineage>
        <taxon>Bacteria</taxon>
        <taxon>Candidatus Giovannoniibacteriota</taxon>
    </lineage>
</organism>
<feature type="domain" description="Peptidase M16 N-terminal" evidence="2">
    <location>
        <begin position="14"/>
        <end position="160"/>
    </location>
</feature>
<dbReference type="EMBL" id="MFHD01000022">
    <property type="protein sequence ID" value="OGF62153.1"/>
    <property type="molecule type" value="Genomic_DNA"/>
</dbReference>
<dbReference type="InterPro" id="IPR011765">
    <property type="entry name" value="Pept_M16_N"/>
</dbReference>
<gene>
    <name evidence="4" type="ORF">A2834_02255</name>
</gene>
<dbReference type="Pfam" id="PF00675">
    <property type="entry name" value="Peptidase_M16"/>
    <property type="match status" value="1"/>
</dbReference>
<evidence type="ECO:0000313" key="4">
    <source>
        <dbReference type="EMBL" id="OGF62153.1"/>
    </source>
</evidence>
<dbReference type="Gene3D" id="3.30.830.10">
    <property type="entry name" value="Metalloenzyme, LuxS/M16 peptidase-like"/>
    <property type="match status" value="2"/>
</dbReference>
<evidence type="ECO:0000259" key="2">
    <source>
        <dbReference type="Pfam" id="PF00675"/>
    </source>
</evidence>
<comment type="caution">
    <text evidence="4">The sequence shown here is derived from an EMBL/GenBank/DDBJ whole genome shotgun (WGS) entry which is preliminary data.</text>
</comment>
<dbReference type="Pfam" id="PF05193">
    <property type="entry name" value="Peptidase_M16_C"/>
    <property type="match status" value="1"/>
</dbReference>
<dbReference type="PANTHER" id="PTHR11851">
    <property type="entry name" value="METALLOPROTEASE"/>
    <property type="match status" value="1"/>
</dbReference>
<dbReference type="SUPFAM" id="SSF63411">
    <property type="entry name" value="LuxS/MPP-like metallohydrolase"/>
    <property type="match status" value="2"/>
</dbReference>
<dbReference type="PANTHER" id="PTHR11851:SF49">
    <property type="entry name" value="MITOCHONDRIAL-PROCESSING PEPTIDASE SUBUNIT ALPHA"/>
    <property type="match status" value="1"/>
</dbReference>
<sequence>MNIRRWMMSNGLWVVVKEMPHTPLVGASLHIKGGSRVDSPNASGLAHFLEHVFFKGTEKYPTHEALDDLIEADGGRWNAATSHERILCFTSVFCESLEKAFDAISQMAFCPLFRQEDIDVERGPVIEEINQKLDAPDECADELYQKIAWGGHPLSRSILGLKESIGTITRGDFLEYHKNYFYPGNMVLSIAGGISAEKVFALCSKYFYEGKFMPRTELSSTILNSEERFMVEDRNTSQTNAIVGTKAINWISHKKETLKNTLAASLLFNVLGGSTRLFKKVRADRGLVYTIYSHTDICFDGGTAYTYFAAEPEKAKMALKITLDEYDNVLKNGITEDELKRAKLAGRRCYAEVGESSLNTALALGSFELNKDEFGEFIEPLDFFDSCVEPITVDDLMSVAPALLGRTNLCLALVGKVDCCAEEFEQILLS</sequence>
<dbReference type="STRING" id="1798325.A2834_02255"/>
<dbReference type="InterPro" id="IPR007863">
    <property type="entry name" value="Peptidase_M16_C"/>
</dbReference>
<feature type="domain" description="Peptidase M16 C-terminal" evidence="3">
    <location>
        <begin position="167"/>
        <end position="343"/>
    </location>
</feature>
<dbReference type="InterPro" id="IPR011249">
    <property type="entry name" value="Metalloenz_LuxS/M16"/>
</dbReference>
<evidence type="ECO:0008006" key="6">
    <source>
        <dbReference type="Google" id="ProtNLM"/>
    </source>
</evidence>
<dbReference type="AlphaFoldDB" id="A0A1F5VFB6"/>
<dbReference type="InterPro" id="IPR050361">
    <property type="entry name" value="MPP/UQCRC_Complex"/>
</dbReference>